<name>A0A4C2AAV6_EUMVA</name>
<organism evidence="1 2">
    <name type="scientific">Eumeta variegata</name>
    <name type="common">Bagworm moth</name>
    <name type="synonym">Eumeta japonica</name>
    <dbReference type="NCBI Taxonomy" id="151549"/>
    <lineage>
        <taxon>Eukaryota</taxon>
        <taxon>Metazoa</taxon>
        <taxon>Ecdysozoa</taxon>
        <taxon>Arthropoda</taxon>
        <taxon>Hexapoda</taxon>
        <taxon>Insecta</taxon>
        <taxon>Pterygota</taxon>
        <taxon>Neoptera</taxon>
        <taxon>Endopterygota</taxon>
        <taxon>Lepidoptera</taxon>
        <taxon>Glossata</taxon>
        <taxon>Ditrysia</taxon>
        <taxon>Tineoidea</taxon>
        <taxon>Psychidae</taxon>
        <taxon>Oiketicinae</taxon>
        <taxon>Eumeta</taxon>
    </lineage>
</organism>
<gene>
    <name evidence="1" type="ORF">EVAR_8589_1</name>
</gene>
<dbReference type="Proteomes" id="UP000299102">
    <property type="component" value="Unassembled WGS sequence"/>
</dbReference>
<dbReference type="AlphaFoldDB" id="A0A4C2AAV6"/>
<keyword evidence="2" id="KW-1185">Reference proteome</keyword>
<proteinExistence type="predicted"/>
<evidence type="ECO:0000313" key="1">
    <source>
        <dbReference type="EMBL" id="GBP96125.1"/>
    </source>
</evidence>
<reference evidence="1 2" key="1">
    <citation type="journal article" date="2019" name="Commun. Biol.">
        <title>The bagworm genome reveals a unique fibroin gene that provides high tensile strength.</title>
        <authorList>
            <person name="Kono N."/>
            <person name="Nakamura H."/>
            <person name="Ohtoshi R."/>
            <person name="Tomita M."/>
            <person name="Numata K."/>
            <person name="Arakawa K."/>
        </authorList>
    </citation>
    <scope>NUCLEOTIDE SEQUENCE [LARGE SCALE GENOMIC DNA]</scope>
</reference>
<comment type="caution">
    <text evidence="1">The sequence shown here is derived from an EMBL/GenBank/DDBJ whole genome shotgun (WGS) entry which is preliminary data.</text>
</comment>
<accession>A0A4C2AAV6</accession>
<sequence length="73" mass="8371">MDQSDCLVVTESKKLSKRSCRSTFSYIKGSNRKIDTVRTRPGSQSKAEPRLELGVRRIRMESGNRIRTENDIP</sequence>
<evidence type="ECO:0000313" key="2">
    <source>
        <dbReference type="Proteomes" id="UP000299102"/>
    </source>
</evidence>
<dbReference type="EMBL" id="BGZK01002738">
    <property type="protein sequence ID" value="GBP96125.1"/>
    <property type="molecule type" value="Genomic_DNA"/>
</dbReference>
<protein>
    <submittedName>
        <fullName evidence="1">Uncharacterized protein</fullName>
    </submittedName>
</protein>